<feature type="region of interest" description="Disordered" evidence="1">
    <location>
        <begin position="270"/>
        <end position="487"/>
    </location>
</feature>
<dbReference type="Proteomes" id="UP000623467">
    <property type="component" value="Unassembled WGS sequence"/>
</dbReference>
<accession>A0A8H6YL22</accession>
<feature type="compositionally biased region" description="Low complexity" evidence="1">
    <location>
        <begin position="32"/>
        <end position="42"/>
    </location>
</feature>
<proteinExistence type="predicted"/>
<feature type="region of interest" description="Disordered" evidence="1">
    <location>
        <begin position="21"/>
        <end position="70"/>
    </location>
</feature>
<dbReference type="EMBL" id="JACAZH010000008">
    <property type="protein sequence ID" value="KAF7361022.1"/>
    <property type="molecule type" value="Genomic_DNA"/>
</dbReference>
<gene>
    <name evidence="2" type="ORF">MSAN_01132500</name>
</gene>
<feature type="compositionally biased region" description="Basic and acidic residues" evidence="1">
    <location>
        <begin position="302"/>
        <end position="311"/>
    </location>
</feature>
<comment type="caution">
    <text evidence="2">The sequence shown here is derived from an EMBL/GenBank/DDBJ whole genome shotgun (WGS) entry which is preliminary data.</text>
</comment>
<feature type="compositionally biased region" description="Pro residues" evidence="1">
    <location>
        <begin position="277"/>
        <end position="288"/>
    </location>
</feature>
<feature type="compositionally biased region" description="Acidic residues" evidence="1">
    <location>
        <begin position="312"/>
        <end position="325"/>
    </location>
</feature>
<keyword evidence="3" id="KW-1185">Reference proteome</keyword>
<feature type="region of interest" description="Disordered" evidence="1">
    <location>
        <begin position="210"/>
        <end position="232"/>
    </location>
</feature>
<sequence length="487" mass="52795">MPGNWVSKLFTNLIVDPASLRPSAAQGLPEVNDPTTNNSDNGTNDDNDAASERSSVDPSGDDSHSETAAAAPATDADLLQLLQDRVPSELFLRQLIEVATRRVRMDESNNTPFLTLWTDIMAHFPANGSQSTPEEIRVAREDILASLLTRRQQERGSGGSPRTAVWARNGMVFETDVRPINAEGSGSTVSRAAAMPIPPFIDDIQIKSEDESGSNALPRPATKPAPRSTNGVGIKFDALRRSAPSHRFAAAATQRVFPLPPPRPLQRHNAFVGWPHCEPPIPSLPASPEPDNDSGEVEEETQEKPVVKVEDGEAESPTEKTEDEAGTPTVKVEDGEDQNAFVKTEDAEDEHPLVKTEDDADDSAASENALPASQSRADDDSSLHLAMPLATVSVPDSQLRSTRRNRNNIAEPATPSTETVVVSTPNPILRSHGRHRTAPIHAVTPTASPESPRHKRKRANREDAEEGESVSKRTRGSQRRQTIPRHA</sequence>
<feature type="compositionally biased region" description="Basic and acidic residues" evidence="1">
    <location>
        <begin position="50"/>
        <end position="65"/>
    </location>
</feature>
<evidence type="ECO:0000313" key="2">
    <source>
        <dbReference type="EMBL" id="KAF7361022.1"/>
    </source>
</evidence>
<name>A0A8H6YL22_9AGAR</name>
<dbReference type="OrthoDB" id="3008642at2759"/>
<evidence type="ECO:0000256" key="1">
    <source>
        <dbReference type="SAM" id="MobiDB-lite"/>
    </source>
</evidence>
<organism evidence="2 3">
    <name type="scientific">Mycena sanguinolenta</name>
    <dbReference type="NCBI Taxonomy" id="230812"/>
    <lineage>
        <taxon>Eukaryota</taxon>
        <taxon>Fungi</taxon>
        <taxon>Dikarya</taxon>
        <taxon>Basidiomycota</taxon>
        <taxon>Agaricomycotina</taxon>
        <taxon>Agaricomycetes</taxon>
        <taxon>Agaricomycetidae</taxon>
        <taxon>Agaricales</taxon>
        <taxon>Marasmiineae</taxon>
        <taxon>Mycenaceae</taxon>
        <taxon>Mycena</taxon>
    </lineage>
</organism>
<dbReference type="AlphaFoldDB" id="A0A8H6YL22"/>
<feature type="compositionally biased region" description="Acidic residues" evidence="1">
    <location>
        <begin position="290"/>
        <end position="301"/>
    </location>
</feature>
<evidence type="ECO:0000313" key="3">
    <source>
        <dbReference type="Proteomes" id="UP000623467"/>
    </source>
</evidence>
<feature type="compositionally biased region" description="Low complexity" evidence="1">
    <location>
        <begin position="411"/>
        <end position="425"/>
    </location>
</feature>
<feature type="compositionally biased region" description="Basic residues" evidence="1">
    <location>
        <begin position="472"/>
        <end position="487"/>
    </location>
</feature>
<reference evidence="2" key="1">
    <citation type="submission" date="2020-05" db="EMBL/GenBank/DDBJ databases">
        <title>Mycena genomes resolve the evolution of fungal bioluminescence.</title>
        <authorList>
            <person name="Tsai I.J."/>
        </authorList>
    </citation>
    <scope>NUCLEOTIDE SEQUENCE</scope>
    <source>
        <strain evidence="2">160909Yilan</strain>
    </source>
</reference>
<protein>
    <submittedName>
        <fullName evidence="2">Uncharacterized protein</fullName>
    </submittedName>
</protein>